<reference evidence="9" key="1">
    <citation type="submission" date="2023-11" db="UniProtKB">
        <authorList>
            <consortium name="WormBaseParasite"/>
        </authorList>
    </citation>
    <scope>IDENTIFICATION</scope>
</reference>
<name>A0AA84Z6J9_9TREM</name>
<dbReference type="SUPFAM" id="SSF81321">
    <property type="entry name" value="Family A G protein-coupled receptor-like"/>
    <property type="match status" value="1"/>
</dbReference>
<feature type="transmembrane region" description="Helical" evidence="6">
    <location>
        <begin position="83"/>
        <end position="106"/>
    </location>
</feature>
<evidence type="ECO:0000256" key="5">
    <source>
        <dbReference type="SAM" id="MobiDB-lite"/>
    </source>
</evidence>
<feature type="region of interest" description="Disordered" evidence="5">
    <location>
        <begin position="242"/>
        <end position="264"/>
    </location>
</feature>
<feature type="transmembrane region" description="Helical" evidence="6">
    <location>
        <begin position="157"/>
        <end position="184"/>
    </location>
</feature>
<keyword evidence="2 6" id="KW-0812">Transmembrane</keyword>
<feature type="transmembrane region" description="Helical" evidence="6">
    <location>
        <begin position="405"/>
        <end position="431"/>
    </location>
</feature>
<dbReference type="InterPro" id="IPR017452">
    <property type="entry name" value="GPCR_Rhodpsn_7TM"/>
</dbReference>
<evidence type="ECO:0000259" key="7">
    <source>
        <dbReference type="PROSITE" id="PS50262"/>
    </source>
</evidence>
<comment type="subcellular location">
    <subcellularLocation>
        <location evidence="1">Membrane</location>
    </subcellularLocation>
</comment>
<evidence type="ECO:0000256" key="6">
    <source>
        <dbReference type="SAM" id="Phobius"/>
    </source>
</evidence>
<feature type="domain" description="G-protein coupled receptors family 1 profile" evidence="7">
    <location>
        <begin position="98"/>
        <end position="473"/>
    </location>
</feature>
<dbReference type="Proteomes" id="UP000050790">
    <property type="component" value="Unassembled WGS sequence"/>
</dbReference>
<feature type="compositionally biased region" description="Polar residues" evidence="5">
    <location>
        <begin position="255"/>
        <end position="264"/>
    </location>
</feature>
<proteinExistence type="predicted"/>
<protein>
    <submittedName>
        <fullName evidence="9">G_PROTEIN_RECEP_F1_2 domain-containing protein</fullName>
    </submittedName>
</protein>
<dbReference type="GO" id="GO:0004930">
    <property type="term" value="F:G protein-coupled receptor activity"/>
    <property type="evidence" value="ECO:0007669"/>
    <property type="project" value="InterPro"/>
</dbReference>
<dbReference type="PRINTS" id="PR00237">
    <property type="entry name" value="GPCRRHODOPSN"/>
</dbReference>
<dbReference type="InterPro" id="IPR000276">
    <property type="entry name" value="GPCR_Rhodpsn"/>
</dbReference>
<keyword evidence="4 6" id="KW-0472">Membrane</keyword>
<keyword evidence="3 6" id="KW-1133">Transmembrane helix</keyword>
<feature type="transmembrane region" description="Helical" evidence="6">
    <location>
        <begin position="12"/>
        <end position="28"/>
    </location>
</feature>
<dbReference type="WBParaSite" id="SMRG1_10430.1">
    <property type="protein sequence ID" value="SMRG1_10430.1"/>
    <property type="gene ID" value="SMRG1_10430"/>
</dbReference>
<dbReference type="Pfam" id="PF00001">
    <property type="entry name" value="7tm_1"/>
    <property type="match status" value="1"/>
</dbReference>
<dbReference type="Gene3D" id="1.20.1070.10">
    <property type="entry name" value="Rhodopsin 7-helix transmembrane proteins"/>
    <property type="match status" value="1"/>
</dbReference>
<dbReference type="PROSITE" id="PS50262">
    <property type="entry name" value="G_PROTEIN_RECEP_F1_2"/>
    <property type="match status" value="1"/>
</dbReference>
<evidence type="ECO:0000256" key="4">
    <source>
        <dbReference type="ARBA" id="ARBA00023136"/>
    </source>
</evidence>
<evidence type="ECO:0000256" key="3">
    <source>
        <dbReference type="ARBA" id="ARBA00022989"/>
    </source>
</evidence>
<evidence type="ECO:0000256" key="1">
    <source>
        <dbReference type="ARBA" id="ARBA00004370"/>
    </source>
</evidence>
<dbReference type="GO" id="GO:0016020">
    <property type="term" value="C:membrane"/>
    <property type="evidence" value="ECO:0007669"/>
    <property type="project" value="UniProtKB-SubCell"/>
</dbReference>
<feature type="transmembrane region" description="Helical" evidence="6">
    <location>
        <begin position="457"/>
        <end position="476"/>
    </location>
</feature>
<feature type="region of interest" description="Disordered" evidence="5">
    <location>
        <begin position="370"/>
        <end position="393"/>
    </location>
</feature>
<dbReference type="PANTHER" id="PTHR46641:SF2">
    <property type="entry name" value="FMRFAMIDE RECEPTOR"/>
    <property type="match status" value="1"/>
</dbReference>
<evidence type="ECO:0000313" key="8">
    <source>
        <dbReference type="Proteomes" id="UP000050790"/>
    </source>
</evidence>
<sequence length="775" mass="88102">MNFPLSSRVLRNILNLILVQMIMLSFSSQSSSNIINNIENGSNPVLSINTTVLIKTNNQSTKSAKSMANSTDSLEWARIQFTILPVLSLLIGCIGIIGNCLNFLVLHAYPTSQVTFGGECTARVNLLGLALADFLVCLTSLPLGYVQRRYTSHNFMLYYTIYGPGLVTYFLTVSVWMVLLMSIVRYLVVCRPLTSRACLTSRHMLHIITLLYLLALLFHIPSFLTYTYSEEKVSHKRMLNSTIQQSEQQTHRRSYPTNTSRTNFNKTERHNPVTIFVIEREIWKTESIRIAYTVSQIILTNIGPFIGVVITNVSVIRACRQSDACRKSYTYDSHKTFEKCNNNNVTQEHSSTQTRLQKRYLHYFQRDSNNTHQQHVGTGSWRTNSQGKSSAQRLQQRATNRVTPLLLAVIIAFLLFTAPFGIVHFACLQVMSEMGSLVRHDRNARILYMTLNLTVEWTNVVQLLGCASNFFLYFLVSTTFRRTTKRLFQRFYRTAREYKCPNILKILCSDSKDSSWNSDTRTNELRRKLADNLDKQFHPQVVPTSNCQHNENQCKLGHNSNNNNNQITIYNNNNSNENDKRIRNSVKLQFCRLNRKRSKSTQSQTLNTKSPNINNLLCCTNDDFLGIHTSPMPFINSSISDKISCNCVGFHEAHYKYLMNTSILASSLRGLAICPECAHVIGGYASLPESKSCLLKPCSSTSSKNNTQFLNNTTTNTSEILGITPFVSDDRNIYKHYGNLNYSVNNVNKITVENDNMNSEQTNNSYSLPVQSASN</sequence>
<feature type="transmembrane region" description="Helical" evidence="6">
    <location>
        <begin position="204"/>
        <end position="228"/>
    </location>
</feature>
<organism evidence="8 9">
    <name type="scientific">Schistosoma margrebowiei</name>
    <dbReference type="NCBI Taxonomy" id="48269"/>
    <lineage>
        <taxon>Eukaryota</taxon>
        <taxon>Metazoa</taxon>
        <taxon>Spiralia</taxon>
        <taxon>Lophotrochozoa</taxon>
        <taxon>Platyhelminthes</taxon>
        <taxon>Trematoda</taxon>
        <taxon>Digenea</taxon>
        <taxon>Strigeidida</taxon>
        <taxon>Schistosomatoidea</taxon>
        <taxon>Schistosomatidae</taxon>
        <taxon>Schistosoma</taxon>
    </lineage>
</organism>
<dbReference type="AlphaFoldDB" id="A0AA84Z6J9"/>
<dbReference type="PANTHER" id="PTHR46641">
    <property type="entry name" value="FMRFAMIDE RECEPTOR-RELATED"/>
    <property type="match status" value="1"/>
</dbReference>
<dbReference type="CDD" id="cd14978">
    <property type="entry name" value="7tmA_FMRFamide_R-like"/>
    <property type="match status" value="1"/>
</dbReference>
<dbReference type="InterPro" id="IPR052954">
    <property type="entry name" value="GPCR-Ligand_Int"/>
</dbReference>
<evidence type="ECO:0000256" key="2">
    <source>
        <dbReference type="ARBA" id="ARBA00022692"/>
    </source>
</evidence>
<feature type="transmembrane region" description="Helical" evidence="6">
    <location>
        <begin position="126"/>
        <end position="145"/>
    </location>
</feature>
<evidence type="ECO:0000313" key="9">
    <source>
        <dbReference type="WBParaSite" id="SMRG1_10430.1"/>
    </source>
</evidence>
<accession>A0AA84Z6J9</accession>